<name>D3JUE9_PERAM</name>
<dbReference type="InterPro" id="IPR014756">
    <property type="entry name" value="Ig_E-set"/>
</dbReference>
<sequence length="688" mass="82108">MKTALVFAAVVALVACAAFPAHKDYKQLADKQFLAKQRDVLRLFHRVHQHNILNDQVEVGNTYDIEANIGNYKYPRVVKQFMAYFKKGMLPRGEPFSVYFEKHREQAIMLYNLFYFANDYDTFYKTACWARDRVNEGMFMYSFSIAVFHRDDMQGVMLPPPYEVYPYLFVDHDVIHMAQKYWMKNAGSNEHHSYVIPVNFTLKNQDQLLAYFTSDVNLNAFNTYYRYYYPSWYNTTLYGHTIDRRGEQFYYTYKQIYARYFLERLSNDLPDVYPFYYSKPVKSAYNPNLRYHNGEEMPVRPSNLYVTNFDLYYIADIKNYEKRVEDAIDFGYVFDEHVKPHSLYHDVHGMEYVADMIEGNMDSPNFYFYGSIYHMYHSMIGHIVDPYHKMGLAPSALEHPETVLRDPAFYQLWKRVDHLFQKYKNRLPRYTHDELAFEGVKVENVDVGKLYTYFEQYDVSLDMSVYVNKVDQIPNVDVHARQYRLNHKPFTYNIEVSSDKAQDVYVRVFLGPKYDYLGREYDLNDRRHYFVEMDRFPHHVEAGKTVIERNSHDSNIVAPERDSYRTFYKKVQEAYEGKSQYYVDKGHNYCGYPENLLIPKGKKGGQAYTFYVIVTPYVKQDEHDFEPYNYKAFSYCGVGSNRKYPDNMPLGYPFDRKIYSNDFYTPNMYFKDVIIFHKKYDEVGVQGH</sequence>
<dbReference type="Gene3D" id="1.20.1370.10">
    <property type="entry name" value="Hemocyanin, N-terminal domain"/>
    <property type="match status" value="1"/>
</dbReference>
<evidence type="ECO:0000313" key="6">
    <source>
        <dbReference type="EMBL" id="ADB92493.1"/>
    </source>
</evidence>
<organism evidence="6">
    <name type="scientific">Periplaneta americana</name>
    <name type="common">American cockroach</name>
    <name type="synonym">Blatta americana</name>
    <dbReference type="NCBI Taxonomy" id="6978"/>
    <lineage>
        <taxon>Eukaryota</taxon>
        <taxon>Metazoa</taxon>
        <taxon>Ecdysozoa</taxon>
        <taxon>Arthropoda</taxon>
        <taxon>Hexapoda</taxon>
        <taxon>Insecta</taxon>
        <taxon>Pterygota</taxon>
        <taxon>Neoptera</taxon>
        <taxon>Polyneoptera</taxon>
        <taxon>Dictyoptera</taxon>
        <taxon>Blattodea</taxon>
        <taxon>Blattoidea</taxon>
        <taxon>Blattidae</taxon>
        <taxon>Blattinae</taxon>
        <taxon>Periplaneta</taxon>
    </lineage>
</organism>
<dbReference type="GO" id="GO:0045735">
    <property type="term" value="F:nutrient reservoir activity"/>
    <property type="evidence" value="ECO:0007669"/>
    <property type="project" value="UniProtKB-KW"/>
</dbReference>
<evidence type="ECO:0000259" key="5">
    <source>
        <dbReference type="Pfam" id="PF03723"/>
    </source>
</evidence>
<dbReference type="AlphaFoldDB" id="D3JUE9"/>
<dbReference type="SUPFAM" id="SSF48056">
    <property type="entry name" value="Di-copper centre-containing domain"/>
    <property type="match status" value="1"/>
</dbReference>
<dbReference type="EMBL" id="GU301884">
    <property type="protein sequence ID" value="ADB92493.1"/>
    <property type="molecule type" value="mRNA"/>
</dbReference>
<evidence type="ECO:0000256" key="2">
    <source>
        <dbReference type="SAM" id="SignalP"/>
    </source>
</evidence>
<protein>
    <submittedName>
        <fullName evidence="6">Major allergen Cr-PI</fullName>
    </submittedName>
</protein>
<dbReference type="PANTHER" id="PTHR11511:SF5">
    <property type="entry name" value="FAT-BODY PROTEIN 1-RELATED"/>
    <property type="match status" value="1"/>
</dbReference>
<feature type="domain" description="Hemocyanin N-terminal" evidence="4">
    <location>
        <begin position="33"/>
        <end position="155"/>
    </location>
</feature>
<dbReference type="Pfam" id="PF00372">
    <property type="entry name" value="Hemocyanin_M"/>
    <property type="match status" value="1"/>
</dbReference>
<dbReference type="SUPFAM" id="SSF81296">
    <property type="entry name" value="E set domains"/>
    <property type="match status" value="1"/>
</dbReference>
<dbReference type="InterPro" id="IPR013788">
    <property type="entry name" value="Hemocyanin/hexamerin"/>
</dbReference>
<evidence type="ECO:0000256" key="1">
    <source>
        <dbReference type="ARBA" id="ARBA00022761"/>
    </source>
</evidence>
<dbReference type="GO" id="GO:0005615">
    <property type="term" value="C:extracellular space"/>
    <property type="evidence" value="ECO:0007669"/>
    <property type="project" value="UniProtKB-ARBA"/>
</dbReference>
<accession>D3JUE9</accession>
<dbReference type="InterPro" id="IPR005203">
    <property type="entry name" value="Hemocyanin_C"/>
</dbReference>
<feature type="chain" id="PRO_5003047270" evidence="2">
    <location>
        <begin position="17"/>
        <end position="688"/>
    </location>
</feature>
<dbReference type="Pfam" id="PF03723">
    <property type="entry name" value="Hemocyanin_C"/>
    <property type="match status" value="1"/>
</dbReference>
<dbReference type="InterPro" id="IPR037020">
    <property type="entry name" value="Hemocyanin_C_sf"/>
</dbReference>
<dbReference type="PRINTS" id="PR00187">
    <property type="entry name" value="HAEMOCYANIN"/>
</dbReference>
<evidence type="ECO:0000259" key="3">
    <source>
        <dbReference type="Pfam" id="PF00372"/>
    </source>
</evidence>
<dbReference type="Pfam" id="PF03722">
    <property type="entry name" value="Hemocyanin_N"/>
    <property type="match status" value="1"/>
</dbReference>
<dbReference type="PROSITE" id="PS51257">
    <property type="entry name" value="PROKAR_LIPOPROTEIN"/>
    <property type="match status" value="1"/>
</dbReference>
<feature type="domain" description="Hemocyanin C-terminal" evidence="5">
    <location>
        <begin position="429"/>
        <end position="677"/>
    </location>
</feature>
<dbReference type="SUPFAM" id="SSF48050">
    <property type="entry name" value="Hemocyanin, N-terminal domain"/>
    <property type="match status" value="1"/>
</dbReference>
<feature type="domain" description="Hemocyanin middle" evidence="3">
    <location>
        <begin position="160"/>
        <end position="420"/>
    </location>
</feature>
<dbReference type="Allergome" id="537">
    <property type="allergen name" value="Per a 3"/>
</dbReference>
<dbReference type="InterPro" id="IPR008922">
    <property type="entry name" value="Di-copper_centre_dom_sf"/>
</dbReference>
<feature type="signal peptide" evidence="2">
    <location>
        <begin position="1"/>
        <end position="16"/>
    </location>
</feature>
<keyword evidence="1" id="KW-0758">Storage protein</keyword>
<dbReference type="InterPro" id="IPR000896">
    <property type="entry name" value="Hemocyanin/hexamerin_mid_dom"/>
</dbReference>
<dbReference type="InterPro" id="IPR005204">
    <property type="entry name" value="Hemocyanin_N"/>
</dbReference>
<dbReference type="InterPro" id="IPR036697">
    <property type="entry name" value="Hemocyanin_N_sf"/>
</dbReference>
<dbReference type="PROSITE" id="PS00210">
    <property type="entry name" value="HEMOCYANIN_2"/>
    <property type="match status" value="1"/>
</dbReference>
<keyword evidence="2" id="KW-0732">Signal</keyword>
<proteinExistence type="evidence at transcript level"/>
<evidence type="ECO:0000259" key="4">
    <source>
        <dbReference type="Pfam" id="PF03722"/>
    </source>
</evidence>
<reference evidence="6" key="1">
    <citation type="submission" date="2009-12" db="EMBL/GenBank/DDBJ databases">
        <title>Expression of Periplaneta americana Cr-PI on Bacillus subtilis spore.</title>
        <authorList>
            <person name="Zhou Z.W."/>
            <person name="Xia H.M."/>
            <person name="Deng Q.L."/>
            <person name="Guang R.L."/>
            <person name="Xie Y.Q."/>
            <person name="Huang Y."/>
            <person name="Liao C."/>
        </authorList>
    </citation>
    <scope>NUCLEOTIDE SEQUENCE</scope>
</reference>
<dbReference type="Gene3D" id="1.10.1280.10">
    <property type="entry name" value="Di-copper center containing domain from catechol oxidase"/>
    <property type="match status" value="1"/>
</dbReference>
<dbReference type="PANTHER" id="PTHR11511">
    <property type="entry name" value="LARVAL STORAGE PROTEIN/PHENOLOXIDASE"/>
    <property type="match status" value="1"/>
</dbReference>
<dbReference type="Gene3D" id="2.60.40.1520">
    <property type="entry name" value="Hemocyanin, C-terminal domain"/>
    <property type="match status" value="1"/>
</dbReference>